<protein>
    <submittedName>
        <fullName evidence="2">SSU ribosomal protein S9p (S16e)</fullName>
    </submittedName>
</protein>
<reference evidence="2" key="1">
    <citation type="submission" date="2020-02" db="EMBL/GenBank/DDBJ databases">
        <authorList>
            <person name="Meier V. D."/>
        </authorList>
    </citation>
    <scope>NUCLEOTIDE SEQUENCE</scope>
    <source>
        <strain evidence="2">AVDCRST_MAG66</strain>
    </source>
</reference>
<dbReference type="EMBL" id="CADCUS010000228">
    <property type="protein sequence ID" value="CAA9402141.1"/>
    <property type="molecule type" value="Genomic_DNA"/>
</dbReference>
<feature type="compositionally biased region" description="Low complexity" evidence="1">
    <location>
        <begin position="84"/>
        <end position="94"/>
    </location>
</feature>
<gene>
    <name evidence="2" type="ORF">AVDCRST_MAG66-1524</name>
</gene>
<evidence type="ECO:0000256" key="1">
    <source>
        <dbReference type="SAM" id="MobiDB-lite"/>
    </source>
</evidence>
<organism evidence="2">
    <name type="scientific">uncultured Pseudonocardia sp</name>
    <dbReference type="NCBI Taxonomy" id="211455"/>
    <lineage>
        <taxon>Bacteria</taxon>
        <taxon>Bacillati</taxon>
        <taxon>Actinomycetota</taxon>
        <taxon>Actinomycetes</taxon>
        <taxon>Pseudonocardiales</taxon>
        <taxon>Pseudonocardiaceae</taxon>
        <taxon>Pseudonocardia</taxon>
        <taxon>environmental samples</taxon>
    </lineage>
</organism>
<evidence type="ECO:0000313" key="2">
    <source>
        <dbReference type="EMBL" id="CAA9402141.1"/>
    </source>
</evidence>
<dbReference type="GO" id="GO:0005840">
    <property type="term" value="C:ribosome"/>
    <property type="evidence" value="ECO:0007669"/>
    <property type="project" value="UniProtKB-KW"/>
</dbReference>
<feature type="non-terminal residue" evidence="2">
    <location>
        <position position="172"/>
    </location>
</feature>
<sequence>DHPRVRRGGRGRRRRRGHRAGRHLRRVRGRGRRRGRDRARGLLRPPGADRGPPQGGHRPRPAHAGQRQLHAQRQDARDVLPEQAAPAAHPGAARARGEDRALRHLRQPARRGHLGPGRRAAPGHRPRADRGRRGGPPAAQARRLPHSRPAGHRAQEVRPQEGPQGPAVQQAL</sequence>
<feature type="compositionally biased region" description="Basic residues" evidence="1">
    <location>
        <begin position="1"/>
        <end position="37"/>
    </location>
</feature>
<feature type="compositionally biased region" description="Low complexity" evidence="1">
    <location>
        <begin position="42"/>
        <end position="56"/>
    </location>
</feature>
<name>A0A6J4P442_9PSEU</name>
<feature type="compositionally biased region" description="Basic residues" evidence="1">
    <location>
        <begin position="103"/>
        <end position="113"/>
    </location>
</feature>
<proteinExistence type="predicted"/>
<keyword evidence="2" id="KW-0687">Ribonucleoprotein</keyword>
<accession>A0A6J4P442</accession>
<feature type="region of interest" description="Disordered" evidence="1">
    <location>
        <begin position="1"/>
        <end position="172"/>
    </location>
</feature>
<feature type="non-terminal residue" evidence="2">
    <location>
        <position position="1"/>
    </location>
</feature>
<keyword evidence="2" id="KW-0689">Ribosomal protein</keyword>
<dbReference type="AlphaFoldDB" id="A0A6J4P442"/>